<dbReference type="InterPro" id="IPR000782">
    <property type="entry name" value="FAS1_domain"/>
</dbReference>
<sequence>MKFAAALVCASSLLSTTTAKSLKSVLASNPKLSILNGLLDQFDLLDTFNSAKDVTLLAPTNAAYEALAQWGFNVSEVPAPVATALLSYHLLDGEYPTSEIPSDGPAEIAHTYLKPPILTNVTKGAAVKLSRGGNGEIVTESGLSVLGGTEETDIEYDNGIVHTLNSSMVLPHNISATLALNQLTEFLQDMTDASDVYPLEELKDVTFFFPINSALKKLSPLLSLLSPGQLASVLEYHAVPGHVLYHDKLEGDNEYKTLNGGSLRVRSDARGNIFVNDAQVVRQDLIIYGGVAHIIDDVLIPKDVPKTTSVGGRFRVQVPY</sequence>
<dbReference type="GO" id="GO:0000329">
    <property type="term" value="C:fungal-type vacuole membrane"/>
    <property type="evidence" value="ECO:0007669"/>
    <property type="project" value="TreeGrafter"/>
</dbReference>
<dbReference type="PROSITE" id="PS50213">
    <property type="entry name" value="FAS1"/>
    <property type="match status" value="2"/>
</dbReference>
<accession>A0A2K1R2Q0</accession>
<name>A0A2K1R2Q0_9PEZI</name>
<protein>
    <recommendedName>
        <fullName evidence="2">FAS1 domain-containing protein</fullName>
    </recommendedName>
</protein>
<dbReference type="Proteomes" id="UP000243797">
    <property type="component" value="Unassembled WGS sequence"/>
</dbReference>
<keyword evidence="1" id="KW-0732">Signal</keyword>
<dbReference type="InterPro" id="IPR036378">
    <property type="entry name" value="FAS1_dom_sf"/>
</dbReference>
<dbReference type="InterPro" id="IPR050904">
    <property type="entry name" value="Adhesion/Biosynth-related"/>
</dbReference>
<gene>
    <name evidence="3" type="ORF">CAC42_927</name>
</gene>
<evidence type="ECO:0000256" key="1">
    <source>
        <dbReference type="SAM" id="SignalP"/>
    </source>
</evidence>
<evidence type="ECO:0000313" key="3">
    <source>
        <dbReference type="EMBL" id="PNS21568.1"/>
    </source>
</evidence>
<feature type="domain" description="FAS1" evidence="2">
    <location>
        <begin position="167"/>
        <end position="299"/>
    </location>
</feature>
<dbReference type="SMART" id="SM00554">
    <property type="entry name" value="FAS1"/>
    <property type="match status" value="2"/>
</dbReference>
<evidence type="ECO:0000313" key="4">
    <source>
        <dbReference type="Proteomes" id="UP000243797"/>
    </source>
</evidence>
<dbReference type="EMBL" id="NKHZ01000011">
    <property type="protein sequence ID" value="PNS21568.1"/>
    <property type="molecule type" value="Genomic_DNA"/>
</dbReference>
<dbReference type="AlphaFoldDB" id="A0A2K1R2Q0"/>
<dbReference type="InParanoid" id="A0A2K1R2Q0"/>
<proteinExistence type="predicted"/>
<feature type="domain" description="FAS1" evidence="2">
    <location>
        <begin position="19"/>
        <end position="168"/>
    </location>
</feature>
<dbReference type="SUPFAM" id="SSF82153">
    <property type="entry name" value="FAS1 domain"/>
    <property type="match status" value="2"/>
</dbReference>
<dbReference type="PANTHER" id="PTHR10900:SF77">
    <property type="entry name" value="FI19380P1"/>
    <property type="match status" value="1"/>
</dbReference>
<dbReference type="Pfam" id="PF02469">
    <property type="entry name" value="Fasciclin"/>
    <property type="match status" value="2"/>
</dbReference>
<dbReference type="PANTHER" id="PTHR10900">
    <property type="entry name" value="PERIOSTIN-RELATED"/>
    <property type="match status" value="1"/>
</dbReference>
<dbReference type="Gene3D" id="2.30.180.10">
    <property type="entry name" value="FAS1 domain"/>
    <property type="match status" value="2"/>
</dbReference>
<feature type="signal peptide" evidence="1">
    <location>
        <begin position="1"/>
        <end position="19"/>
    </location>
</feature>
<dbReference type="GO" id="GO:0016236">
    <property type="term" value="P:macroautophagy"/>
    <property type="evidence" value="ECO:0007669"/>
    <property type="project" value="TreeGrafter"/>
</dbReference>
<comment type="caution">
    <text evidence="3">The sequence shown here is derived from an EMBL/GenBank/DDBJ whole genome shotgun (WGS) entry which is preliminary data.</text>
</comment>
<dbReference type="STRING" id="2082308.A0A2K1R2Q0"/>
<dbReference type="OrthoDB" id="286301at2759"/>
<feature type="chain" id="PRO_5014388325" description="FAS1 domain-containing protein" evidence="1">
    <location>
        <begin position="20"/>
        <end position="320"/>
    </location>
</feature>
<keyword evidence="4" id="KW-1185">Reference proteome</keyword>
<organism evidence="3 4">
    <name type="scientific">Sphaceloma murrayae</name>
    <dbReference type="NCBI Taxonomy" id="2082308"/>
    <lineage>
        <taxon>Eukaryota</taxon>
        <taxon>Fungi</taxon>
        <taxon>Dikarya</taxon>
        <taxon>Ascomycota</taxon>
        <taxon>Pezizomycotina</taxon>
        <taxon>Dothideomycetes</taxon>
        <taxon>Dothideomycetidae</taxon>
        <taxon>Myriangiales</taxon>
        <taxon>Elsinoaceae</taxon>
        <taxon>Sphaceloma</taxon>
    </lineage>
</organism>
<reference evidence="3 4" key="1">
    <citation type="submission" date="2017-06" db="EMBL/GenBank/DDBJ databases">
        <title>Draft genome sequence of a variant of Elsinoe murrayae.</title>
        <authorList>
            <person name="Cheng Q."/>
        </authorList>
    </citation>
    <scope>NUCLEOTIDE SEQUENCE [LARGE SCALE GENOMIC DNA]</scope>
    <source>
        <strain evidence="3 4">CQ-2017a</strain>
    </source>
</reference>
<evidence type="ECO:0000259" key="2">
    <source>
        <dbReference type="PROSITE" id="PS50213"/>
    </source>
</evidence>